<dbReference type="Proteomes" id="UP000198623">
    <property type="component" value="Unassembled WGS sequence"/>
</dbReference>
<reference evidence="6" key="1">
    <citation type="submission" date="2016-10" db="EMBL/GenBank/DDBJ databases">
        <authorList>
            <person name="Varghese N."/>
            <person name="Submissions S."/>
        </authorList>
    </citation>
    <scope>NUCLEOTIDE SEQUENCE [LARGE SCALE GENOMIC DNA]</scope>
    <source>
        <strain evidence="6">CGMCC 1.10971</strain>
    </source>
</reference>
<dbReference type="STRING" id="1045558.SAMN05216175_104154"/>
<keyword evidence="1" id="KW-0540">Nuclease</keyword>
<evidence type="ECO:0000256" key="3">
    <source>
        <dbReference type="ARBA" id="ARBA00022839"/>
    </source>
</evidence>
<dbReference type="Gene3D" id="3.30.420.10">
    <property type="entry name" value="Ribonuclease H-like superfamily/Ribonuclease H"/>
    <property type="match status" value="1"/>
</dbReference>
<keyword evidence="6" id="KW-1185">Reference proteome</keyword>
<evidence type="ECO:0000313" key="6">
    <source>
        <dbReference type="Proteomes" id="UP000198623"/>
    </source>
</evidence>
<dbReference type="PANTHER" id="PTHR30231:SF4">
    <property type="entry name" value="PROTEIN NEN2"/>
    <property type="match status" value="1"/>
</dbReference>
<dbReference type="GO" id="GO:0003676">
    <property type="term" value="F:nucleic acid binding"/>
    <property type="evidence" value="ECO:0007669"/>
    <property type="project" value="InterPro"/>
</dbReference>
<evidence type="ECO:0000256" key="2">
    <source>
        <dbReference type="ARBA" id="ARBA00022801"/>
    </source>
</evidence>
<protein>
    <submittedName>
        <fullName evidence="5">DNA polymerase-3 subunit epsilon</fullName>
    </submittedName>
</protein>
<evidence type="ECO:0000259" key="4">
    <source>
        <dbReference type="SMART" id="SM00479"/>
    </source>
</evidence>
<organism evidence="5 6">
    <name type="scientific">Neptunomonas qingdaonensis</name>
    <dbReference type="NCBI Taxonomy" id="1045558"/>
    <lineage>
        <taxon>Bacteria</taxon>
        <taxon>Pseudomonadati</taxon>
        <taxon>Pseudomonadota</taxon>
        <taxon>Gammaproteobacteria</taxon>
        <taxon>Oceanospirillales</taxon>
        <taxon>Oceanospirillaceae</taxon>
        <taxon>Neptunomonas</taxon>
    </lineage>
</organism>
<sequence length="240" mass="27355">MTRLKSREKHTIDWSQRVKEQALTAKDTRIRAFYEQGAVAADTPLKEVTFVALDFETTGLNANEDDIVSIGLVPFTLQRIYCKDAKQWILNPRQHLATESVVIHGITHSAINNAPDLMRVLEPLLAALAGRVVVAHYRYIEREFLHAALKVRLGEGICFPVVDTMDLEARLHRKGVKAFVCRFFGRKPLSIRLSDSRARYNLPFYKQHEALTDAVATAELLQAQVAYHYSPDTRIAELWR</sequence>
<dbReference type="GO" id="GO:0006259">
    <property type="term" value="P:DNA metabolic process"/>
    <property type="evidence" value="ECO:0007669"/>
    <property type="project" value="UniProtKB-ARBA"/>
</dbReference>
<dbReference type="NCBIfam" id="NF006602">
    <property type="entry name" value="PRK09146.1"/>
    <property type="match status" value="1"/>
</dbReference>
<dbReference type="SUPFAM" id="SSF53098">
    <property type="entry name" value="Ribonuclease H-like"/>
    <property type="match status" value="1"/>
</dbReference>
<gene>
    <name evidence="5" type="ORF">SAMN05216175_104154</name>
</gene>
<dbReference type="RefSeq" id="WP_090726454.1">
    <property type="nucleotide sequence ID" value="NZ_FOOU01000004.1"/>
</dbReference>
<dbReference type="PANTHER" id="PTHR30231">
    <property type="entry name" value="DNA POLYMERASE III SUBUNIT EPSILON"/>
    <property type="match status" value="1"/>
</dbReference>
<dbReference type="CDD" id="cd06127">
    <property type="entry name" value="DEDDh"/>
    <property type="match status" value="1"/>
</dbReference>
<feature type="domain" description="Exonuclease" evidence="4">
    <location>
        <begin position="49"/>
        <end position="230"/>
    </location>
</feature>
<evidence type="ECO:0000313" key="5">
    <source>
        <dbReference type="EMBL" id="SFG21579.1"/>
    </source>
</evidence>
<evidence type="ECO:0000256" key="1">
    <source>
        <dbReference type="ARBA" id="ARBA00022722"/>
    </source>
</evidence>
<keyword evidence="3" id="KW-0269">Exonuclease</keyword>
<dbReference type="InterPro" id="IPR013520">
    <property type="entry name" value="Ribonucl_H"/>
</dbReference>
<accession>A0A1I2Q2J1</accession>
<keyword evidence="2" id="KW-0378">Hydrolase</keyword>
<dbReference type="GO" id="GO:0005829">
    <property type="term" value="C:cytosol"/>
    <property type="evidence" value="ECO:0007669"/>
    <property type="project" value="TreeGrafter"/>
</dbReference>
<dbReference type="OrthoDB" id="5497329at2"/>
<name>A0A1I2Q2J1_9GAMM</name>
<dbReference type="SMART" id="SM00479">
    <property type="entry name" value="EXOIII"/>
    <property type="match status" value="1"/>
</dbReference>
<dbReference type="InterPro" id="IPR036397">
    <property type="entry name" value="RNaseH_sf"/>
</dbReference>
<dbReference type="AlphaFoldDB" id="A0A1I2Q2J1"/>
<proteinExistence type="predicted"/>
<dbReference type="EMBL" id="FOOU01000004">
    <property type="protein sequence ID" value="SFG21579.1"/>
    <property type="molecule type" value="Genomic_DNA"/>
</dbReference>
<dbReference type="Pfam" id="PF00929">
    <property type="entry name" value="RNase_T"/>
    <property type="match status" value="1"/>
</dbReference>
<dbReference type="InterPro" id="IPR012337">
    <property type="entry name" value="RNaseH-like_sf"/>
</dbReference>
<dbReference type="GO" id="GO:0008408">
    <property type="term" value="F:3'-5' exonuclease activity"/>
    <property type="evidence" value="ECO:0007669"/>
    <property type="project" value="TreeGrafter"/>
</dbReference>